<keyword evidence="2" id="KW-1185">Reference proteome</keyword>
<sequence length="137" mass="15501">MDAAMTTNVRLRKECPPGACICERDTLHGNPQADARILLLTREEEQRLLARIERIGSYTDFQRMQNLMREQLGLEVDVTPSMHGVRTVRGLDIRITPMPGLCRKTRQALPTAIRRCFENNPAIVYDLLNARDLLGGA</sequence>
<dbReference type="Proteomes" id="UP000318405">
    <property type="component" value="Unassembled WGS sequence"/>
</dbReference>
<dbReference type="AlphaFoldDB" id="A0A556AVS9"/>
<evidence type="ECO:0000313" key="2">
    <source>
        <dbReference type="Proteomes" id="UP000318405"/>
    </source>
</evidence>
<evidence type="ECO:0000313" key="1">
    <source>
        <dbReference type="EMBL" id="TSH96495.1"/>
    </source>
</evidence>
<proteinExistence type="predicted"/>
<dbReference type="EMBL" id="VLTJ01000015">
    <property type="protein sequence ID" value="TSH96495.1"/>
    <property type="molecule type" value="Genomic_DNA"/>
</dbReference>
<reference evidence="1 2" key="1">
    <citation type="submission" date="2019-07" db="EMBL/GenBank/DDBJ databases">
        <title>Qingshengfaniella alkalisoli gen. nov., sp. nov., isolated from saline soil.</title>
        <authorList>
            <person name="Xu L."/>
            <person name="Huang X.-X."/>
            <person name="Sun J.-Q."/>
        </authorList>
    </citation>
    <scope>NUCLEOTIDE SEQUENCE [LARGE SCALE GENOMIC DNA]</scope>
    <source>
        <strain evidence="1 2">DSM 27279</strain>
    </source>
</reference>
<gene>
    <name evidence="1" type="ORF">FOZ76_08850</name>
</gene>
<evidence type="ECO:0008006" key="3">
    <source>
        <dbReference type="Google" id="ProtNLM"/>
    </source>
</evidence>
<organism evidence="1 2">
    <name type="scientific">Verticiella sediminum</name>
    <dbReference type="NCBI Taxonomy" id="1247510"/>
    <lineage>
        <taxon>Bacteria</taxon>
        <taxon>Pseudomonadati</taxon>
        <taxon>Pseudomonadota</taxon>
        <taxon>Betaproteobacteria</taxon>
        <taxon>Burkholderiales</taxon>
        <taxon>Alcaligenaceae</taxon>
        <taxon>Verticiella</taxon>
    </lineage>
</organism>
<protein>
    <recommendedName>
        <fullName evidence="3">Ribosomal protein S3AE</fullName>
    </recommendedName>
</protein>
<name>A0A556AVS9_9BURK</name>
<comment type="caution">
    <text evidence="1">The sequence shown here is derived from an EMBL/GenBank/DDBJ whole genome shotgun (WGS) entry which is preliminary data.</text>
</comment>
<dbReference type="OrthoDB" id="6120755at2"/>
<accession>A0A556AVS9</accession>